<evidence type="ECO:0000256" key="1">
    <source>
        <dbReference type="ARBA" id="ARBA00003257"/>
    </source>
</evidence>
<evidence type="ECO:0000256" key="4">
    <source>
        <dbReference type="ARBA" id="ARBA00012944"/>
    </source>
</evidence>
<evidence type="ECO:0000256" key="9">
    <source>
        <dbReference type="ARBA" id="ARBA00022792"/>
    </source>
</evidence>
<dbReference type="GO" id="GO:0008137">
    <property type="term" value="F:NADH dehydrogenase (ubiquinone) activity"/>
    <property type="evidence" value="ECO:0007669"/>
    <property type="project" value="UniProtKB-EC"/>
</dbReference>
<feature type="transmembrane region" description="Helical" evidence="18">
    <location>
        <begin position="57"/>
        <end position="76"/>
    </location>
</feature>
<feature type="transmembrane region" description="Helical" evidence="18">
    <location>
        <begin position="303"/>
        <end position="327"/>
    </location>
</feature>
<keyword evidence="8 18" id="KW-0812">Transmembrane</keyword>
<feature type="transmembrane region" description="Helical" evidence="18">
    <location>
        <begin position="262"/>
        <end position="283"/>
    </location>
</feature>
<comment type="function">
    <text evidence="1">Core subunit of the mitochondrial membrane respiratory chain NADH dehydrogenase (Complex I) that is believed to belong to the minimal assembly required for catalysis. Complex I functions in the transfer of electrons from NADH to the respiratory chain. The immediate electron acceptor for the enzyme is believed to be ubiquinone.</text>
</comment>
<evidence type="ECO:0000256" key="7">
    <source>
        <dbReference type="ARBA" id="ARBA00022660"/>
    </source>
</evidence>
<proteinExistence type="inferred from homology"/>
<evidence type="ECO:0000256" key="3">
    <source>
        <dbReference type="ARBA" id="ARBA00007012"/>
    </source>
</evidence>
<dbReference type="EC" id="7.1.1.2" evidence="4 18"/>
<evidence type="ECO:0000256" key="13">
    <source>
        <dbReference type="ARBA" id="ARBA00023027"/>
    </source>
</evidence>
<comment type="subcellular location">
    <subcellularLocation>
        <location evidence="2 18">Mitochondrion inner membrane</location>
        <topology evidence="2 18">Multi-pass membrane protein</topology>
    </subcellularLocation>
</comment>
<keyword evidence="10 18" id="KW-1278">Translocase</keyword>
<keyword evidence="7 18" id="KW-0679">Respiratory chain</keyword>
<evidence type="ECO:0000256" key="8">
    <source>
        <dbReference type="ARBA" id="ARBA00022692"/>
    </source>
</evidence>
<protein>
    <recommendedName>
        <fullName evidence="5 18">NADH-ubiquinone oxidoreductase chain 2</fullName>
        <ecNumber evidence="4 18">7.1.1.2</ecNumber>
    </recommendedName>
</protein>
<dbReference type="InterPro" id="IPR001750">
    <property type="entry name" value="ND/Mrp_TM"/>
</dbReference>
<feature type="transmembrane region" description="Helical" evidence="18">
    <location>
        <begin position="7"/>
        <end position="27"/>
    </location>
</feature>
<dbReference type="AlphaFoldDB" id="A0A8T9ZXM6"/>
<evidence type="ECO:0000256" key="18">
    <source>
        <dbReference type="RuleBase" id="RU003403"/>
    </source>
</evidence>
<comment type="catalytic activity">
    <reaction evidence="17 18">
        <text>a ubiquinone + NADH + 5 H(+)(in) = a ubiquinol + NAD(+) + 4 H(+)(out)</text>
        <dbReference type="Rhea" id="RHEA:29091"/>
        <dbReference type="Rhea" id="RHEA-COMP:9565"/>
        <dbReference type="Rhea" id="RHEA-COMP:9566"/>
        <dbReference type="ChEBI" id="CHEBI:15378"/>
        <dbReference type="ChEBI" id="CHEBI:16389"/>
        <dbReference type="ChEBI" id="CHEBI:17976"/>
        <dbReference type="ChEBI" id="CHEBI:57540"/>
        <dbReference type="ChEBI" id="CHEBI:57945"/>
        <dbReference type="EC" id="7.1.1.2"/>
    </reaction>
</comment>
<dbReference type="PANTHER" id="PTHR46552:SF1">
    <property type="entry name" value="NADH-UBIQUINONE OXIDOREDUCTASE CHAIN 2"/>
    <property type="match status" value="1"/>
</dbReference>
<keyword evidence="16 18" id="KW-0472">Membrane</keyword>
<keyword evidence="6" id="KW-0813">Transport</keyword>
<evidence type="ECO:0000256" key="14">
    <source>
        <dbReference type="ARBA" id="ARBA00023075"/>
    </source>
</evidence>
<keyword evidence="11 18" id="KW-0249">Electron transport</keyword>
<feature type="transmembrane region" description="Helical" evidence="18">
    <location>
        <begin position="192"/>
        <end position="210"/>
    </location>
</feature>
<keyword evidence="15 18" id="KW-0496">Mitochondrion</keyword>
<name>A0A8T9ZXM6_9HEMI</name>
<evidence type="ECO:0000256" key="16">
    <source>
        <dbReference type="ARBA" id="ARBA00023136"/>
    </source>
</evidence>
<keyword evidence="12 18" id="KW-1133">Transmembrane helix</keyword>
<evidence type="ECO:0000256" key="15">
    <source>
        <dbReference type="ARBA" id="ARBA00023128"/>
    </source>
</evidence>
<feature type="domain" description="NADH:quinone oxidoreductase/Mrp antiporter transmembrane" evidence="19">
    <location>
        <begin position="23"/>
        <end position="278"/>
    </location>
</feature>
<organism evidence="20">
    <name type="scientific">Alloeorhynchus sp</name>
    <dbReference type="NCBI Taxonomy" id="2931281"/>
    <lineage>
        <taxon>Eukaryota</taxon>
        <taxon>Metazoa</taxon>
        <taxon>Ecdysozoa</taxon>
        <taxon>Arthropoda</taxon>
        <taxon>Hexapoda</taxon>
        <taxon>Insecta</taxon>
        <taxon>Pterygota</taxon>
        <taxon>Neoptera</taxon>
        <taxon>Paraneoptera</taxon>
        <taxon>Hemiptera</taxon>
        <taxon>Heteroptera</taxon>
        <taxon>Panheteroptera</taxon>
        <taxon>Cimicomorpha</taxon>
        <taxon>Nabidae</taxon>
        <taxon>Prostemmatinae</taxon>
        <taxon>Alloeorhynchus</taxon>
    </lineage>
</organism>
<dbReference type="PANTHER" id="PTHR46552">
    <property type="entry name" value="NADH-UBIQUINONE OXIDOREDUCTASE CHAIN 2"/>
    <property type="match status" value="1"/>
</dbReference>
<evidence type="ECO:0000313" key="20">
    <source>
        <dbReference type="EMBL" id="UPL65818.1"/>
    </source>
</evidence>
<keyword evidence="9 18" id="KW-0999">Mitochondrion inner membrane</keyword>
<dbReference type="PRINTS" id="PR01436">
    <property type="entry name" value="NADHDHGNASE2"/>
</dbReference>
<evidence type="ECO:0000256" key="12">
    <source>
        <dbReference type="ARBA" id="ARBA00022989"/>
    </source>
</evidence>
<feature type="transmembrane region" description="Helical" evidence="18">
    <location>
        <begin position="142"/>
        <end position="162"/>
    </location>
</feature>
<dbReference type="GO" id="GO:0005743">
    <property type="term" value="C:mitochondrial inner membrane"/>
    <property type="evidence" value="ECO:0007669"/>
    <property type="project" value="UniProtKB-SubCell"/>
</dbReference>
<evidence type="ECO:0000256" key="6">
    <source>
        <dbReference type="ARBA" id="ARBA00022448"/>
    </source>
</evidence>
<dbReference type="Pfam" id="PF00361">
    <property type="entry name" value="Proton_antipo_M"/>
    <property type="match status" value="1"/>
</dbReference>
<feature type="transmembrane region" description="Helical" evidence="18">
    <location>
        <begin position="231"/>
        <end position="250"/>
    </location>
</feature>
<keyword evidence="14 18" id="KW-0830">Ubiquinone</keyword>
<evidence type="ECO:0000256" key="10">
    <source>
        <dbReference type="ARBA" id="ARBA00022967"/>
    </source>
</evidence>
<comment type="similarity">
    <text evidence="3 18">Belongs to the complex I subunit 2 family.</text>
</comment>
<comment type="function">
    <text evidence="18">Core subunit of the mitochondrial membrane respiratory chain NADH dehydrogenase (Complex I) which catalyzes electron transfer from NADH through the respiratory chain, using ubiquinone as an electron acceptor. Essential for the catalytic activity and assembly of complex I.</text>
</comment>
<keyword evidence="13 18" id="KW-0520">NAD</keyword>
<accession>A0A8T9ZXM6</accession>
<dbReference type="InterPro" id="IPR050175">
    <property type="entry name" value="Complex_I_Subunit_2"/>
</dbReference>
<evidence type="ECO:0000256" key="11">
    <source>
        <dbReference type="ARBA" id="ARBA00022982"/>
    </source>
</evidence>
<feature type="transmembrane region" description="Helical" evidence="18">
    <location>
        <begin position="88"/>
        <end position="108"/>
    </location>
</feature>
<dbReference type="InterPro" id="IPR003917">
    <property type="entry name" value="NADH_UbQ_OxRdtase_chain2"/>
</dbReference>
<evidence type="ECO:0000256" key="17">
    <source>
        <dbReference type="ARBA" id="ARBA00049551"/>
    </source>
</evidence>
<reference evidence="20" key="1">
    <citation type="journal article" date="2022" name="Cladistics">
        <title>Diversification of the phytophagous lineages of true bugs (Insecta: Hemiptera: Heteroptera) shortly after that of the flowering plants.</title>
        <authorList>
            <person name="Ye F."/>
            <person name="Kment P."/>
            <person name="Redei D."/>
            <person name="Luo J.Y."/>
            <person name="Wang Y.H."/>
            <person name="Kuechler S.M."/>
            <person name="Zhang W.W."/>
            <person name="Chen P.P."/>
            <person name="Wu H.Y."/>
            <person name="Wu Y.Z."/>
            <person name="Sun X.Y."/>
            <person name="Ding L."/>
            <person name="Wang Y.R."/>
            <person name="Xie Q."/>
        </authorList>
    </citation>
    <scope>NUCLEOTIDE SEQUENCE</scope>
</reference>
<sequence length="329" mass="38193">MKYSSKILFMTIILSSTTLVLMSNTWLSMWMGLEMNLMAFIPFMSETKNFYSSEGCMIYFLTQALGSSLFLMAIMFNSSYMLMYMESSFIMMVSMLIKMGAAPFHLWLPIMVEKLNWTKCLMLLTWQKIAPLHIISNMSLNYNSMSLFIMMSAIIGSVGGLNQSSLRKIMAYSSINHLGWMLSCILMENNMWMIYLLIYSTTVMLMMILFKKMSTYMISQITSNSSLTMKINMTMLFMSLGGLPPFLGFMPKWMVIQYLMKLNLHLMTMVMIMSSLLTLFFYLRIITPMMLNNSIKNKWDITLNMSMIMTNSMMIITNLMMPVMYILNI</sequence>
<evidence type="ECO:0000259" key="19">
    <source>
        <dbReference type="Pfam" id="PF00361"/>
    </source>
</evidence>
<evidence type="ECO:0000256" key="2">
    <source>
        <dbReference type="ARBA" id="ARBA00004448"/>
    </source>
</evidence>
<geneLocation type="mitochondrion" evidence="20"/>
<dbReference type="GO" id="GO:0006120">
    <property type="term" value="P:mitochondrial electron transport, NADH to ubiquinone"/>
    <property type="evidence" value="ECO:0007669"/>
    <property type="project" value="InterPro"/>
</dbReference>
<dbReference type="EMBL" id="MW619687">
    <property type="protein sequence ID" value="UPL65818.1"/>
    <property type="molecule type" value="Genomic_DNA"/>
</dbReference>
<evidence type="ECO:0000256" key="5">
    <source>
        <dbReference type="ARBA" id="ARBA00021008"/>
    </source>
</evidence>